<dbReference type="Proteomes" id="UP000278981">
    <property type="component" value="Unassembled WGS sequence"/>
</dbReference>
<organism evidence="1 2">
    <name type="scientific">Micromonospora ureilytica</name>
    <dbReference type="NCBI Taxonomy" id="709868"/>
    <lineage>
        <taxon>Bacteria</taxon>
        <taxon>Bacillati</taxon>
        <taxon>Actinomycetota</taxon>
        <taxon>Actinomycetes</taxon>
        <taxon>Micromonosporales</taxon>
        <taxon>Micromonosporaceae</taxon>
        <taxon>Micromonospora</taxon>
    </lineage>
</organism>
<dbReference type="RefSeq" id="WP_124820939.1">
    <property type="nucleotide sequence ID" value="NZ_QDGB01000282.1"/>
</dbReference>
<keyword evidence="1" id="KW-0808">Transferase</keyword>
<dbReference type="EMBL" id="QDGB01000282">
    <property type="protein sequence ID" value="RQX15199.1"/>
    <property type="molecule type" value="Genomic_DNA"/>
</dbReference>
<dbReference type="AlphaFoldDB" id="A0A3N9XQY5"/>
<evidence type="ECO:0000313" key="1">
    <source>
        <dbReference type="EMBL" id="RQX15199.1"/>
    </source>
</evidence>
<dbReference type="GO" id="GO:0032259">
    <property type="term" value="P:methylation"/>
    <property type="evidence" value="ECO:0007669"/>
    <property type="project" value="UniProtKB-KW"/>
</dbReference>
<protein>
    <submittedName>
        <fullName evidence="1">Precorrin-4 C11-methyltransferase</fullName>
    </submittedName>
</protein>
<gene>
    <name evidence="1" type="ORF">DDE19_20470</name>
</gene>
<comment type="caution">
    <text evidence="1">The sequence shown here is derived from an EMBL/GenBank/DDBJ whole genome shotgun (WGS) entry which is preliminary data.</text>
</comment>
<evidence type="ECO:0000313" key="2">
    <source>
        <dbReference type="Proteomes" id="UP000278981"/>
    </source>
</evidence>
<name>A0A3N9XQY5_9ACTN</name>
<dbReference type="OrthoDB" id="3387176at2"/>
<dbReference type="GO" id="GO:0008168">
    <property type="term" value="F:methyltransferase activity"/>
    <property type="evidence" value="ECO:0007669"/>
    <property type="project" value="UniProtKB-KW"/>
</dbReference>
<accession>A0A3N9XQY5</accession>
<keyword evidence="1" id="KW-0489">Methyltransferase</keyword>
<reference evidence="1 2" key="1">
    <citation type="submission" date="2018-04" db="EMBL/GenBank/DDBJ databases">
        <title>Micromonosporas from Atacama Desert.</title>
        <authorList>
            <person name="Carro L."/>
            <person name="Klenk H.-P."/>
            <person name="Goodfellow M."/>
        </authorList>
    </citation>
    <scope>NUCLEOTIDE SEQUENCE [LARGE SCALE GENOMIC DNA]</scope>
    <source>
        <strain evidence="1 2">LB19</strain>
    </source>
</reference>
<sequence>MHRGLLSTIGRERTGWVTVQLVVDRFARRDLAVKLDATRYGATQTVLLSSAQVDRLIDELVYAQLEMLKPADGGERAGETR</sequence>
<proteinExistence type="predicted"/>